<feature type="transmembrane region" description="Helical" evidence="1">
    <location>
        <begin position="131"/>
        <end position="148"/>
    </location>
</feature>
<accession>A0A7V7RFY4</accession>
<sequence>MNNMLDNLDKFVSLLFKLSLAAGAMVLFSYCASIGYVPENLTAGDGIYFSLLAVAFGFMLLMTSLLLGAPGLILWRLLLWGGVLWLRHLRRQQRKRGPGMPVRYKNRLRRKKQPYREDDYLSKGFPRLSRLWYGFACLGLIYAYLIGRKSWLDLLYVAATSILCGLFISLWLATLQTYLRESKRNPVPRRQLRQRRFLWIAPLVMMIAAVVNGRMLTRVTEGSLLMINFRQVNTVVHIKKPWTDMLAAQGITGSASPVGSEYRRYAPVTIKFSVPGKDKLLEWEVEGRQFDLQVPSSDVLVDGKWHCEEGKICN</sequence>
<feature type="transmembrane region" description="Helical" evidence="1">
    <location>
        <begin position="73"/>
        <end position="89"/>
    </location>
</feature>
<feature type="transmembrane region" description="Helical" evidence="1">
    <location>
        <begin position="47"/>
        <end position="67"/>
    </location>
</feature>
<comment type="caution">
    <text evidence="2">The sequence shown here is derived from an EMBL/GenBank/DDBJ whole genome shotgun (WGS) entry which is preliminary data.</text>
</comment>
<feature type="transmembrane region" description="Helical" evidence="1">
    <location>
        <begin position="196"/>
        <end position="216"/>
    </location>
</feature>
<dbReference type="RefSeq" id="WP_007894748.1">
    <property type="nucleotide sequence ID" value="NZ_CP011047.1"/>
</dbReference>
<name>A0A7V7RFY4_CROSK</name>
<keyword evidence="1" id="KW-0812">Transmembrane</keyword>
<keyword evidence="1" id="KW-1133">Transmembrane helix</keyword>
<dbReference type="Proteomes" id="UP000548673">
    <property type="component" value="Unassembled WGS sequence"/>
</dbReference>
<keyword evidence="1" id="KW-0472">Membrane</keyword>
<protein>
    <submittedName>
        <fullName evidence="2">Uncharacterized protein</fullName>
    </submittedName>
</protein>
<evidence type="ECO:0000313" key="3">
    <source>
        <dbReference type="Proteomes" id="UP000548673"/>
    </source>
</evidence>
<evidence type="ECO:0000313" key="2">
    <source>
        <dbReference type="EMBL" id="NYV43560.1"/>
    </source>
</evidence>
<dbReference type="KEGG" id="csj:CSK29544_04044"/>
<dbReference type="AlphaFoldDB" id="A0A7V7RFY4"/>
<dbReference type="GeneID" id="56731549"/>
<gene>
    <name evidence="2" type="ORF">HRR37_14565</name>
</gene>
<evidence type="ECO:0000256" key="1">
    <source>
        <dbReference type="SAM" id="Phobius"/>
    </source>
</evidence>
<proteinExistence type="predicted"/>
<organism evidence="2 3">
    <name type="scientific">Cronobacter sakazakii</name>
    <name type="common">Enterobacter sakazakii</name>
    <dbReference type="NCBI Taxonomy" id="28141"/>
    <lineage>
        <taxon>Bacteria</taxon>
        <taxon>Pseudomonadati</taxon>
        <taxon>Pseudomonadota</taxon>
        <taxon>Gammaproteobacteria</taxon>
        <taxon>Enterobacterales</taxon>
        <taxon>Enterobacteriaceae</taxon>
        <taxon>Cronobacter</taxon>
    </lineage>
</organism>
<feature type="transmembrane region" description="Helical" evidence="1">
    <location>
        <begin position="12"/>
        <end position="35"/>
    </location>
</feature>
<reference evidence="2 3" key="1">
    <citation type="submission" date="2020-05" db="EMBL/GenBank/DDBJ databases">
        <title>The draft genome of Cronobacter sakazakii strain 145005.</title>
        <authorList>
            <person name="Yang J."/>
            <person name="Liu L."/>
            <person name="Feng Y."/>
            <person name="Zong Z."/>
        </authorList>
    </citation>
    <scope>NUCLEOTIDE SEQUENCE [LARGE SCALE GENOMIC DNA]</scope>
    <source>
        <strain evidence="2 3">145005</strain>
    </source>
</reference>
<feature type="transmembrane region" description="Helical" evidence="1">
    <location>
        <begin position="154"/>
        <end position="175"/>
    </location>
</feature>
<dbReference type="EMBL" id="JABTXY010000025">
    <property type="protein sequence ID" value="NYV43560.1"/>
    <property type="molecule type" value="Genomic_DNA"/>
</dbReference>